<evidence type="ECO:0000256" key="1">
    <source>
        <dbReference type="SAM" id="MobiDB-lite"/>
    </source>
</evidence>
<organism evidence="2 3">
    <name type="scientific">Engelhardtia mirabilis</name>
    <dbReference type="NCBI Taxonomy" id="2528011"/>
    <lineage>
        <taxon>Bacteria</taxon>
        <taxon>Pseudomonadati</taxon>
        <taxon>Planctomycetota</taxon>
        <taxon>Planctomycetia</taxon>
        <taxon>Planctomycetia incertae sedis</taxon>
        <taxon>Engelhardtia</taxon>
    </lineage>
</organism>
<keyword evidence="3" id="KW-1185">Reference proteome</keyword>
<dbReference type="Proteomes" id="UP000316921">
    <property type="component" value="Chromosome"/>
</dbReference>
<dbReference type="KEGG" id="pbap:Pla133_02500"/>
<reference evidence="2 3" key="1">
    <citation type="submission" date="2019-02" db="EMBL/GenBank/DDBJ databases">
        <title>Deep-cultivation of Planctomycetes and their phenomic and genomic characterization uncovers novel biology.</title>
        <authorList>
            <person name="Wiegand S."/>
            <person name="Jogler M."/>
            <person name="Boedeker C."/>
            <person name="Pinto D."/>
            <person name="Vollmers J."/>
            <person name="Rivas-Marin E."/>
            <person name="Kohn T."/>
            <person name="Peeters S.H."/>
            <person name="Heuer A."/>
            <person name="Rast P."/>
            <person name="Oberbeckmann S."/>
            <person name="Bunk B."/>
            <person name="Jeske O."/>
            <person name="Meyerdierks A."/>
            <person name="Storesund J.E."/>
            <person name="Kallscheuer N."/>
            <person name="Luecker S."/>
            <person name="Lage O.M."/>
            <person name="Pohl T."/>
            <person name="Merkel B.J."/>
            <person name="Hornburger P."/>
            <person name="Mueller R.-W."/>
            <person name="Bruemmer F."/>
            <person name="Labrenz M."/>
            <person name="Spormann A.M."/>
            <person name="Op den Camp H."/>
            <person name="Overmann J."/>
            <person name="Amann R."/>
            <person name="Jetten M.S.M."/>
            <person name="Mascher T."/>
            <person name="Medema M.H."/>
            <person name="Devos D.P."/>
            <person name="Kaster A.-K."/>
            <person name="Ovreas L."/>
            <person name="Rohde M."/>
            <person name="Galperin M.Y."/>
            <person name="Jogler C."/>
        </authorList>
    </citation>
    <scope>NUCLEOTIDE SEQUENCE [LARGE SCALE GENOMIC DNA]</scope>
    <source>
        <strain evidence="2 3">Pla133</strain>
    </source>
</reference>
<name>A0A518BDZ7_9BACT</name>
<proteinExistence type="predicted"/>
<dbReference type="RefSeq" id="WP_145061551.1">
    <property type="nucleotide sequence ID" value="NZ_CP036287.1"/>
</dbReference>
<accession>A0A518BDZ7</accession>
<sequence length="580" mass="59766">MKGTLLTLALVALGALLYSVARSGRGADDRRAATGASPAVEASAEAQGPRSLATEVVRERAGGDVSTLDLPPAAQAASPSSVVVIRVVGPDGSPSVAEVGVVGLSATGFMTEVELGRTDADGIALTTREALTGGVEVFAGTDSLVGWTRILAGEEIADETLVQLRAASELSGRVVDLRGSPVGGAEVVGYQSNAPAPTTAAILAQEADGWGNPRRTTTDPDGRFRFGAVDGHSRWWVHGVIRGSLSGPLAEPARPGVPVELVLRPLAAAMVSATTDEGAALALRGGLQVKGGCQVAIRRGARGMVASNHPLLPLAGIDPLEVDPTGTGGWPIVLEFEELRADFAAEVALELELPGTERVESSLRLAPFAQVGWELLDVVLPTKGATQEQGSVRVQLAGARSIVAGRAACSDDWAFTLEGLGGASDLLYELTALDDDQLVQRVPAGRYRAALLSARGIEIPPTGPREIRVRPGPAALVRFDPGVLGTLEIELGPDFVLAGTPVLELETAQGLTHCSWSGASTCVDGLPLGPCTVRWFGSPPDARLLVLDGELPIAEGTGSVSFDISADRPVTSVRLTGPAK</sequence>
<evidence type="ECO:0000313" key="3">
    <source>
        <dbReference type="Proteomes" id="UP000316921"/>
    </source>
</evidence>
<dbReference type="SUPFAM" id="SSF49464">
    <property type="entry name" value="Carboxypeptidase regulatory domain-like"/>
    <property type="match status" value="1"/>
</dbReference>
<dbReference type="EMBL" id="CP036287">
    <property type="protein sequence ID" value="QDU65186.1"/>
    <property type="molecule type" value="Genomic_DNA"/>
</dbReference>
<gene>
    <name evidence="2" type="ORF">Pla133_02500</name>
</gene>
<dbReference type="AlphaFoldDB" id="A0A518BDZ7"/>
<evidence type="ECO:0000313" key="2">
    <source>
        <dbReference type="EMBL" id="QDU65186.1"/>
    </source>
</evidence>
<feature type="region of interest" description="Disordered" evidence="1">
    <location>
        <begin position="27"/>
        <end position="52"/>
    </location>
</feature>
<protein>
    <submittedName>
        <fullName evidence="2">Uncharacterized protein</fullName>
    </submittedName>
</protein>
<dbReference type="InterPro" id="IPR008969">
    <property type="entry name" value="CarboxyPept-like_regulatory"/>
</dbReference>